<keyword evidence="4" id="KW-1185">Reference proteome</keyword>
<protein>
    <recommendedName>
        <fullName evidence="2">N-acetyltransferase domain-containing protein</fullName>
    </recommendedName>
</protein>
<dbReference type="InterPro" id="IPR038764">
    <property type="entry name" value="GNAT_N_AcTrfase_prd"/>
</dbReference>
<dbReference type="CDD" id="cd04301">
    <property type="entry name" value="NAT_SF"/>
    <property type="match status" value="1"/>
</dbReference>
<dbReference type="EMBL" id="BOPF01000007">
    <property type="protein sequence ID" value="GIJ45375.1"/>
    <property type="molecule type" value="Genomic_DNA"/>
</dbReference>
<dbReference type="PANTHER" id="PTHR41700">
    <property type="entry name" value="GCN5-RELATED N-ACETYLTRANSFERASE"/>
    <property type="match status" value="1"/>
</dbReference>
<dbReference type="SUPFAM" id="SSF55729">
    <property type="entry name" value="Acyl-CoA N-acyltransferases (Nat)"/>
    <property type="match status" value="1"/>
</dbReference>
<proteinExistence type="predicted"/>
<evidence type="ECO:0000256" key="1">
    <source>
        <dbReference type="SAM" id="MobiDB-lite"/>
    </source>
</evidence>
<sequence length="285" mass="30343">MTTHIRELHGRAEIDGAIGLFDSIWQFDPANPPITAEILQALMKAGGYAAGAFDGERLIGACVGFFGPPAEAELYSYIAGVAPDHRGVGHALKLHQRSWALARGVRSIAWTYDPLISRNAYFNVAKLGAEPVEYLPNFYGSMNDAINGSDDSDRLLIRWDLRAPHVEAAAAGTPRIVDALAIPGAVIALDRSEDGLPMATKYSAETVLVAVPPDVESLRGTDPDAAKAWRLAVRDVLGPLLGGGARVTGFDRNGWYVVSGSPGTGGEDPHGTGRDEERASRDTEA</sequence>
<dbReference type="AlphaFoldDB" id="A0A8J3YK15"/>
<evidence type="ECO:0000313" key="4">
    <source>
        <dbReference type="Proteomes" id="UP000619260"/>
    </source>
</evidence>
<gene>
    <name evidence="3" type="ORF">Val02_22610</name>
</gene>
<feature type="compositionally biased region" description="Basic and acidic residues" evidence="1">
    <location>
        <begin position="267"/>
        <end position="285"/>
    </location>
</feature>
<dbReference type="PROSITE" id="PS51186">
    <property type="entry name" value="GNAT"/>
    <property type="match status" value="1"/>
</dbReference>
<dbReference type="RefSeq" id="WP_203898929.1">
    <property type="nucleotide sequence ID" value="NZ_BOPF01000007.1"/>
</dbReference>
<organism evidence="3 4">
    <name type="scientific">Virgisporangium aliadipatigenens</name>
    <dbReference type="NCBI Taxonomy" id="741659"/>
    <lineage>
        <taxon>Bacteria</taxon>
        <taxon>Bacillati</taxon>
        <taxon>Actinomycetota</taxon>
        <taxon>Actinomycetes</taxon>
        <taxon>Micromonosporales</taxon>
        <taxon>Micromonosporaceae</taxon>
        <taxon>Virgisporangium</taxon>
    </lineage>
</organism>
<evidence type="ECO:0000259" key="2">
    <source>
        <dbReference type="PROSITE" id="PS51186"/>
    </source>
</evidence>
<dbReference type="Proteomes" id="UP000619260">
    <property type="component" value="Unassembled WGS sequence"/>
</dbReference>
<evidence type="ECO:0000313" key="3">
    <source>
        <dbReference type="EMBL" id="GIJ45375.1"/>
    </source>
</evidence>
<dbReference type="PANTHER" id="PTHR41700:SF1">
    <property type="entry name" value="N-ACETYLTRANSFERASE DOMAIN-CONTAINING PROTEIN"/>
    <property type="match status" value="1"/>
</dbReference>
<name>A0A8J3YK15_9ACTN</name>
<dbReference type="Gene3D" id="3.40.630.30">
    <property type="match status" value="1"/>
</dbReference>
<accession>A0A8J3YK15</accession>
<dbReference type="InterPro" id="IPR000182">
    <property type="entry name" value="GNAT_dom"/>
</dbReference>
<feature type="domain" description="N-acetyltransferase" evidence="2">
    <location>
        <begin position="3"/>
        <end position="147"/>
    </location>
</feature>
<feature type="region of interest" description="Disordered" evidence="1">
    <location>
        <begin position="259"/>
        <end position="285"/>
    </location>
</feature>
<dbReference type="InterPro" id="IPR016181">
    <property type="entry name" value="Acyl_CoA_acyltransferase"/>
</dbReference>
<comment type="caution">
    <text evidence="3">The sequence shown here is derived from an EMBL/GenBank/DDBJ whole genome shotgun (WGS) entry which is preliminary data.</text>
</comment>
<reference evidence="3" key="1">
    <citation type="submission" date="2021-01" db="EMBL/GenBank/DDBJ databases">
        <title>Whole genome shotgun sequence of Virgisporangium aliadipatigenens NBRC 105644.</title>
        <authorList>
            <person name="Komaki H."/>
            <person name="Tamura T."/>
        </authorList>
    </citation>
    <scope>NUCLEOTIDE SEQUENCE</scope>
    <source>
        <strain evidence="3">NBRC 105644</strain>
    </source>
</reference>
<dbReference type="GO" id="GO:0016747">
    <property type="term" value="F:acyltransferase activity, transferring groups other than amino-acyl groups"/>
    <property type="evidence" value="ECO:0007669"/>
    <property type="project" value="InterPro"/>
</dbReference>